<feature type="region of interest" description="Disordered" evidence="1">
    <location>
        <begin position="98"/>
        <end position="126"/>
    </location>
</feature>
<evidence type="ECO:0000256" key="2">
    <source>
        <dbReference type="SAM" id="Phobius"/>
    </source>
</evidence>
<dbReference type="GO" id="GO:0008933">
    <property type="term" value="F:peptidoglycan lytic transglycosylase activity"/>
    <property type="evidence" value="ECO:0007669"/>
    <property type="project" value="TreeGrafter"/>
</dbReference>
<dbReference type="AlphaFoldDB" id="F8E0I1"/>
<proteinExistence type="predicted"/>
<reference evidence="4 5" key="1">
    <citation type="journal article" date="2012" name="BMC Genomics">
        <title>Complete genome sequence, lifestyle, and multi-drug resistance of the human pathogen Corynebacterium resistens DSM 45100 isolated from blood samples of a leukemia patient.</title>
        <authorList>
            <person name="Schroder J."/>
            <person name="Maus I."/>
            <person name="Meyer K."/>
            <person name="Wordemann S."/>
            <person name="Blom J."/>
            <person name="Jaenicke S."/>
            <person name="Schneider J."/>
            <person name="Trost E."/>
            <person name="Tauch A."/>
        </authorList>
    </citation>
    <scope>NUCLEOTIDE SEQUENCE [LARGE SCALE GENOMIC DNA]</scope>
    <source>
        <strain evidence="5">DSM 45100 / JCM 12819 / CCUG 50093 / GTC 2026 / SICGH 158</strain>
    </source>
</reference>
<dbReference type="RefSeq" id="WP_013888959.1">
    <property type="nucleotide sequence ID" value="NC_015673.1"/>
</dbReference>
<feature type="transmembrane region" description="Helical" evidence="2">
    <location>
        <begin position="70"/>
        <end position="91"/>
    </location>
</feature>
<dbReference type="PANTHER" id="PTHR30163">
    <property type="entry name" value="MEMBRANE-BOUND LYTIC MUREIN TRANSGLYCOSYLASE B"/>
    <property type="match status" value="1"/>
</dbReference>
<dbReference type="CDD" id="cd13399">
    <property type="entry name" value="Slt35-like"/>
    <property type="match status" value="1"/>
</dbReference>
<feature type="compositionally biased region" description="Basic and acidic residues" evidence="1">
    <location>
        <begin position="221"/>
        <end position="232"/>
    </location>
</feature>
<feature type="region of interest" description="Disordered" evidence="1">
    <location>
        <begin position="1"/>
        <end position="48"/>
    </location>
</feature>
<evidence type="ECO:0000313" key="5">
    <source>
        <dbReference type="Proteomes" id="UP000000492"/>
    </source>
</evidence>
<dbReference type="PANTHER" id="PTHR30163:SF8">
    <property type="entry name" value="LYTIC MUREIN TRANSGLYCOSYLASE"/>
    <property type="match status" value="1"/>
</dbReference>
<name>F8E0I1_CORRG</name>
<dbReference type="InterPro" id="IPR023346">
    <property type="entry name" value="Lysozyme-like_dom_sf"/>
</dbReference>
<dbReference type="Gene3D" id="1.10.530.10">
    <property type="match status" value="1"/>
</dbReference>
<feature type="domain" description="Transglycosylase SLT" evidence="3">
    <location>
        <begin position="237"/>
        <end position="277"/>
    </location>
</feature>
<organism evidence="4 5">
    <name type="scientific">Corynebacterium resistens (strain DSM 45100 / JCM 12819 / GTC 2026 / SICGH 158)</name>
    <dbReference type="NCBI Taxonomy" id="662755"/>
    <lineage>
        <taxon>Bacteria</taxon>
        <taxon>Bacillati</taxon>
        <taxon>Actinomycetota</taxon>
        <taxon>Actinomycetes</taxon>
        <taxon>Mycobacteriales</taxon>
        <taxon>Corynebacteriaceae</taxon>
        <taxon>Corynebacterium</taxon>
    </lineage>
</organism>
<dbReference type="KEGG" id="crd:CRES_1618"/>
<dbReference type="InterPro" id="IPR043426">
    <property type="entry name" value="MltB-like"/>
</dbReference>
<dbReference type="GO" id="GO:0009253">
    <property type="term" value="P:peptidoglycan catabolic process"/>
    <property type="evidence" value="ECO:0007669"/>
    <property type="project" value="TreeGrafter"/>
</dbReference>
<dbReference type="SUPFAM" id="SSF53955">
    <property type="entry name" value="Lysozyme-like"/>
    <property type="match status" value="1"/>
</dbReference>
<feature type="compositionally biased region" description="Polar residues" evidence="1">
    <location>
        <begin position="32"/>
        <end position="42"/>
    </location>
</feature>
<keyword evidence="5" id="KW-1185">Reference proteome</keyword>
<dbReference type="Pfam" id="PF13406">
    <property type="entry name" value="SLT_2"/>
    <property type="match status" value="1"/>
</dbReference>
<keyword evidence="2" id="KW-0812">Transmembrane</keyword>
<gene>
    <name evidence="4" type="ordered locus">CRES_1618</name>
</gene>
<dbReference type="Proteomes" id="UP000000492">
    <property type="component" value="Chromosome"/>
</dbReference>
<keyword evidence="2" id="KW-1133">Transmembrane helix</keyword>
<dbReference type="eggNOG" id="COG2951">
    <property type="taxonomic scope" value="Bacteria"/>
</dbReference>
<accession>F8E0I1</accession>
<dbReference type="STRING" id="662755.CRES_1618"/>
<evidence type="ECO:0000256" key="1">
    <source>
        <dbReference type="SAM" id="MobiDB-lite"/>
    </source>
</evidence>
<dbReference type="HOGENOM" id="CLU_034941_1_1_11"/>
<evidence type="ECO:0000313" key="4">
    <source>
        <dbReference type="EMBL" id="AEI09971.1"/>
    </source>
</evidence>
<evidence type="ECO:0000259" key="3">
    <source>
        <dbReference type="Pfam" id="PF13406"/>
    </source>
</evidence>
<protein>
    <recommendedName>
        <fullName evidence="3">Transglycosylase SLT domain-containing protein</fullName>
    </recommendedName>
</protein>
<dbReference type="InterPro" id="IPR031304">
    <property type="entry name" value="SLT_2"/>
</dbReference>
<dbReference type="EMBL" id="CP002857">
    <property type="protein sequence ID" value="AEI09971.1"/>
    <property type="molecule type" value="Genomic_DNA"/>
</dbReference>
<feature type="compositionally biased region" description="Basic and acidic residues" evidence="1">
    <location>
        <begin position="101"/>
        <end position="110"/>
    </location>
</feature>
<sequence>MVSVGRKPNKPVYAPLPRPNDPQLRKGGRGTSGVQRRSSVNAGRSDYGRAIRGAAPSVQPHRGKFGGCGFFIVVIALLMIIAIVGFLVAGFTDRPSAPEPTRVEVPDHVPPKAAKPAPDIDIHHPGRTSEQLLPWAKSLSEKTGIPEQSLIAYGNAEVIARQSRPSCNLAWNTLAGLGFVETRHGTYDGKRFGAAEIDAKGNTTPPIFGPQLNGKGFATVRDTDKGKMDGDKKYDRAMGPLQFIPESWERYGVDADGNDNADPQNIDDAAASAVRLLCDFERDLATPEGWTKAVRSYNMSNEYVRNVRDAAANYAVGQRPLG</sequence>
<feature type="region of interest" description="Disordered" evidence="1">
    <location>
        <begin position="202"/>
        <end position="232"/>
    </location>
</feature>
<keyword evidence="2" id="KW-0472">Membrane</keyword>